<feature type="compositionally biased region" description="Polar residues" evidence="1">
    <location>
        <begin position="103"/>
        <end position="116"/>
    </location>
</feature>
<feature type="compositionally biased region" description="Basic and acidic residues" evidence="1">
    <location>
        <begin position="517"/>
        <end position="529"/>
    </location>
</feature>
<dbReference type="Proteomes" id="UP000245771">
    <property type="component" value="Unassembled WGS sequence"/>
</dbReference>
<feature type="region of interest" description="Disordered" evidence="1">
    <location>
        <begin position="283"/>
        <end position="342"/>
    </location>
</feature>
<feature type="compositionally biased region" description="Basic residues" evidence="1">
    <location>
        <begin position="224"/>
        <end position="233"/>
    </location>
</feature>
<dbReference type="InParanoid" id="A0A316VKW9"/>
<reference evidence="2 3" key="1">
    <citation type="journal article" date="2018" name="Mol. Biol. Evol.">
        <title>Broad Genomic Sampling Reveals a Smut Pathogenic Ancestry of the Fungal Clade Ustilaginomycotina.</title>
        <authorList>
            <person name="Kijpornyongpan T."/>
            <person name="Mondo S.J."/>
            <person name="Barry K."/>
            <person name="Sandor L."/>
            <person name="Lee J."/>
            <person name="Lipzen A."/>
            <person name="Pangilinan J."/>
            <person name="LaButti K."/>
            <person name="Hainaut M."/>
            <person name="Henrissat B."/>
            <person name="Grigoriev I.V."/>
            <person name="Spatafora J.W."/>
            <person name="Aime M.C."/>
        </authorList>
    </citation>
    <scope>NUCLEOTIDE SEQUENCE [LARGE SCALE GENOMIC DNA]</scope>
    <source>
        <strain evidence="2 3">MCA 3882</strain>
    </source>
</reference>
<feature type="compositionally biased region" description="Basic residues" evidence="1">
    <location>
        <begin position="462"/>
        <end position="476"/>
    </location>
</feature>
<organism evidence="2 3">
    <name type="scientific">Meira miltonrushii</name>
    <dbReference type="NCBI Taxonomy" id="1280837"/>
    <lineage>
        <taxon>Eukaryota</taxon>
        <taxon>Fungi</taxon>
        <taxon>Dikarya</taxon>
        <taxon>Basidiomycota</taxon>
        <taxon>Ustilaginomycotina</taxon>
        <taxon>Exobasidiomycetes</taxon>
        <taxon>Exobasidiales</taxon>
        <taxon>Brachybasidiaceae</taxon>
        <taxon>Meira</taxon>
    </lineage>
</organism>
<keyword evidence="3" id="KW-1185">Reference proteome</keyword>
<feature type="region of interest" description="Disordered" evidence="1">
    <location>
        <begin position="666"/>
        <end position="900"/>
    </location>
</feature>
<feature type="compositionally biased region" description="Low complexity" evidence="1">
    <location>
        <begin position="128"/>
        <end position="137"/>
    </location>
</feature>
<name>A0A316VKW9_9BASI</name>
<protein>
    <submittedName>
        <fullName evidence="2">Uncharacterized protein</fullName>
    </submittedName>
</protein>
<sequence length="923" mass="98765">MNVATPLAQRETTHSNMADETTATEEPPDISGLRIDNSQNDRPTKSKTLPSLSIGFYKEGNSSTHQSNQVSQKNVSLLSTSLDTSIKRATASGEANVRLSPSMPHSPSVAESTGGSASDYDYEHEPDSPSSMSSWNSWAGGRRGDLADVEDLELDGVTMGEPELETVSEMDEESSGFVSGSDRPINESDDDNVHHRQPTRSTFNDHSPRRKFQRHNLGDSHPASHNHHHHSSHHASQLHPHGPPIHPHFSPRAGGHGLSHASRYLLRAPPNLAARRRNKGRLAELAEEGTGGAITTTKMPTPTSPEKEKEEGTSKTEEPAENSAAPALPASISMPPQDSHGHPDHVEMEIFGPPALPVRSVSPSETIPVVPSPLCVCLTADDEKGDVTEVITPTNEGSHFDSFSLDTPTGLRTPTPPSPSASGRSDSYVSASTAITSPATSPQLLSRKGSGRSRRSSSPGRSKPKIPLRPCFKRRGSAQMGSALTTGNYAGSSSESEKTSSRGRTKVRFSPAPPTEVRTHSPVEYDRKACPISNRLSPEDLEELRTMKMEMGLLEAKCAALAACKGDQIPSSPGRFSTHHSHGGDWTESESESENGLHPPYQMPTGDRKRADSISSSSPSTFCGSRFAQRDGKDGNGASRMTPAEYLRMEREKERERVCRMAGIGTGVGFRYTGGNPNTRQMPHGGCETFGASSIISRFGLSKPPPPLPGMVAPCSSSGSGSGSSQPHSPGTPTHGQYANSNYNGGASLYRPNSAPPVRGSGYDSGNAFPQVQDAYEIEAEAEEVEAQKQDDTPRGRSMEKSTGRNANHNSTSTDATVTEYNRTSNVPGEIPSFKRTCPSPPSSIDSQSPVRNRSMSPCTTRYDPNMFYGSPSAKPTRPGIRPIVGAQSSPSYELAPSPSACGYDSPASEFCYESGSEYDLIG</sequence>
<accession>A0A316VKW9</accession>
<dbReference type="RefSeq" id="XP_025358581.1">
    <property type="nucleotide sequence ID" value="XM_025500749.1"/>
</dbReference>
<dbReference type="GeneID" id="37022530"/>
<feature type="compositionally biased region" description="Polar residues" evidence="1">
    <location>
        <begin position="851"/>
        <end position="860"/>
    </location>
</feature>
<feature type="region of interest" description="Disordered" evidence="1">
    <location>
        <begin position="569"/>
        <end position="654"/>
    </location>
</feature>
<feature type="compositionally biased region" description="Low complexity" evidence="1">
    <location>
        <begin position="716"/>
        <end position="725"/>
    </location>
</feature>
<feature type="region of interest" description="Disordered" evidence="1">
    <location>
        <begin position="1"/>
        <end position="76"/>
    </location>
</feature>
<feature type="compositionally biased region" description="Basic and acidic residues" evidence="1">
    <location>
        <begin position="305"/>
        <end position="318"/>
    </location>
</feature>
<feature type="region of interest" description="Disordered" evidence="1">
    <location>
        <begin position="391"/>
        <end position="531"/>
    </location>
</feature>
<feature type="compositionally biased region" description="Acidic residues" evidence="1">
    <location>
        <begin position="776"/>
        <end position="785"/>
    </location>
</feature>
<feature type="compositionally biased region" description="Acidic residues" evidence="1">
    <location>
        <begin position="162"/>
        <end position="174"/>
    </location>
</feature>
<feature type="compositionally biased region" description="Polar residues" evidence="1">
    <location>
        <begin position="804"/>
        <end position="827"/>
    </location>
</feature>
<dbReference type="STRING" id="1280837.A0A316VKW9"/>
<feature type="compositionally biased region" description="Polar residues" evidence="1">
    <location>
        <begin position="613"/>
        <end position="623"/>
    </location>
</feature>
<feature type="compositionally biased region" description="Polar residues" evidence="1">
    <location>
        <begin position="36"/>
        <end position="51"/>
    </location>
</feature>
<dbReference type="EMBL" id="KZ819602">
    <property type="protein sequence ID" value="PWN38279.1"/>
    <property type="molecule type" value="Genomic_DNA"/>
</dbReference>
<feature type="compositionally biased region" description="Low complexity" evidence="1">
    <location>
        <begin position="430"/>
        <end position="448"/>
    </location>
</feature>
<evidence type="ECO:0000256" key="1">
    <source>
        <dbReference type="SAM" id="MobiDB-lite"/>
    </source>
</evidence>
<dbReference type="OrthoDB" id="3366471at2759"/>
<feature type="compositionally biased region" description="Polar residues" evidence="1">
    <location>
        <begin position="726"/>
        <end position="745"/>
    </location>
</feature>
<proteinExistence type="predicted"/>
<feature type="compositionally biased region" description="Polar residues" evidence="1">
    <location>
        <begin position="420"/>
        <end position="429"/>
    </location>
</feature>
<feature type="compositionally biased region" description="Basic and acidic residues" evidence="1">
    <location>
        <begin position="786"/>
        <end position="803"/>
    </location>
</feature>
<evidence type="ECO:0000313" key="2">
    <source>
        <dbReference type="EMBL" id="PWN38279.1"/>
    </source>
</evidence>
<feature type="compositionally biased region" description="Polar residues" evidence="1">
    <location>
        <begin position="60"/>
        <end position="76"/>
    </location>
</feature>
<feature type="compositionally biased region" description="Polar residues" evidence="1">
    <location>
        <begin position="479"/>
        <end position="490"/>
    </location>
</feature>
<feature type="region of interest" description="Disordered" evidence="1">
    <location>
        <begin position="92"/>
        <end position="258"/>
    </location>
</feature>
<evidence type="ECO:0000313" key="3">
    <source>
        <dbReference type="Proteomes" id="UP000245771"/>
    </source>
</evidence>
<dbReference type="AlphaFoldDB" id="A0A316VKW9"/>
<gene>
    <name evidence="2" type="ORF">FA14DRAFT_177552</name>
</gene>